<keyword evidence="2" id="KW-0288">FMN</keyword>
<gene>
    <name evidence="4" type="ORF">HNR48_002223</name>
</gene>
<dbReference type="SUPFAM" id="SSF52218">
    <property type="entry name" value="Flavoproteins"/>
    <property type="match status" value="1"/>
</dbReference>
<evidence type="ECO:0000256" key="2">
    <source>
        <dbReference type="ARBA" id="ARBA00022643"/>
    </source>
</evidence>
<dbReference type="Pfam" id="PF03358">
    <property type="entry name" value="FMN_red"/>
    <property type="match status" value="1"/>
</dbReference>
<proteinExistence type="predicted"/>
<dbReference type="InterPro" id="IPR005025">
    <property type="entry name" value="FMN_Rdtase-like_dom"/>
</dbReference>
<dbReference type="PROSITE" id="PS50902">
    <property type="entry name" value="FLAVODOXIN_LIKE"/>
    <property type="match status" value="1"/>
</dbReference>
<dbReference type="Proteomes" id="UP000528457">
    <property type="component" value="Unassembled WGS sequence"/>
</dbReference>
<evidence type="ECO:0000313" key="5">
    <source>
        <dbReference type="Proteomes" id="UP000528457"/>
    </source>
</evidence>
<evidence type="ECO:0000259" key="3">
    <source>
        <dbReference type="PROSITE" id="PS50902"/>
    </source>
</evidence>
<evidence type="ECO:0000256" key="1">
    <source>
        <dbReference type="ARBA" id="ARBA00022630"/>
    </source>
</evidence>
<dbReference type="EMBL" id="JACHHT010000002">
    <property type="protein sequence ID" value="MBB6521938.1"/>
    <property type="molecule type" value="Genomic_DNA"/>
</dbReference>
<dbReference type="AlphaFoldDB" id="A0A7X0JTE2"/>
<name>A0A7X0JTE2_9GAMM</name>
<sequence>MAKLLIVYHSQTGNTEQLILAAHRGAAKESDCELRLKRAFDADLADLLWCDGVLFGSPENFGYMCGAIKDFFDRTFYPAEPYELNLPYGLLVSAGNDGSGAIREMDRILCGYPMKKALPDLIAKGEIQQAHLQQAEENGEAFATGLCMGIF</sequence>
<keyword evidence="1" id="KW-0285">Flavoprotein</keyword>
<organism evidence="4 5">
    <name type="scientific">Pseudoteredinibacter isoporae</name>
    <dbReference type="NCBI Taxonomy" id="570281"/>
    <lineage>
        <taxon>Bacteria</taxon>
        <taxon>Pseudomonadati</taxon>
        <taxon>Pseudomonadota</taxon>
        <taxon>Gammaproteobacteria</taxon>
        <taxon>Cellvibrionales</taxon>
        <taxon>Cellvibrionaceae</taxon>
        <taxon>Pseudoteredinibacter</taxon>
    </lineage>
</organism>
<keyword evidence="5" id="KW-1185">Reference proteome</keyword>
<dbReference type="RefSeq" id="WP_166847145.1">
    <property type="nucleotide sequence ID" value="NZ_JAAONY010000002.1"/>
</dbReference>
<evidence type="ECO:0000313" key="4">
    <source>
        <dbReference type="EMBL" id="MBB6521938.1"/>
    </source>
</evidence>
<accession>A0A7X0JTE2</accession>
<dbReference type="InterPro" id="IPR029039">
    <property type="entry name" value="Flavoprotein-like_sf"/>
</dbReference>
<protein>
    <submittedName>
        <fullName evidence="4">Multimeric flavodoxin WrbA</fullName>
    </submittedName>
</protein>
<comment type="caution">
    <text evidence="4">The sequence shown here is derived from an EMBL/GenBank/DDBJ whole genome shotgun (WGS) entry which is preliminary data.</text>
</comment>
<dbReference type="GO" id="GO:0016491">
    <property type="term" value="F:oxidoreductase activity"/>
    <property type="evidence" value="ECO:0007669"/>
    <property type="project" value="InterPro"/>
</dbReference>
<reference evidence="4 5" key="1">
    <citation type="submission" date="2020-08" db="EMBL/GenBank/DDBJ databases">
        <title>Genomic Encyclopedia of Type Strains, Phase IV (KMG-IV): sequencing the most valuable type-strain genomes for metagenomic binning, comparative biology and taxonomic classification.</title>
        <authorList>
            <person name="Goeker M."/>
        </authorList>
    </citation>
    <scope>NUCLEOTIDE SEQUENCE [LARGE SCALE GENOMIC DNA]</scope>
    <source>
        <strain evidence="4 5">DSM 22368</strain>
    </source>
</reference>
<dbReference type="GO" id="GO:0010181">
    <property type="term" value="F:FMN binding"/>
    <property type="evidence" value="ECO:0007669"/>
    <property type="project" value="InterPro"/>
</dbReference>
<feature type="domain" description="Flavodoxin-like" evidence="3">
    <location>
        <begin position="4"/>
        <end position="151"/>
    </location>
</feature>
<dbReference type="InParanoid" id="A0A7X0JTE2"/>
<dbReference type="InterPro" id="IPR008254">
    <property type="entry name" value="Flavodoxin/NO_synth"/>
</dbReference>
<dbReference type="Gene3D" id="3.40.50.360">
    <property type="match status" value="1"/>
</dbReference>